<reference evidence="6 7" key="2">
    <citation type="submission" date="2012-08" db="EMBL/GenBank/DDBJ databases">
        <title>The Genome Sequence of Turicella otitidis ATCC 51513.</title>
        <authorList>
            <consortium name="The Broad Institute Genome Sequencing Platform"/>
            <person name="Earl A."/>
            <person name="Ward D."/>
            <person name="Feldgarden M."/>
            <person name="Gevers D."/>
            <person name="Huys G."/>
            <person name="Walker B."/>
            <person name="Young S.K."/>
            <person name="Zeng Q."/>
            <person name="Gargeya S."/>
            <person name="Fitzgerald M."/>
            <person name="Haas B."/>
            <person name="Abouelleil A."/>
            <person name="Alvarado L."/>
            <person name="Arachchi H.M."/>
            <person name="Berlin A.M."/>
            <person name="Chapman S.B."/>
            <person name="Goldberg J."/>
            <person name="Griggs A."/>
            <person name="Gujja S."/>
            <person name="Hansen M."/>
            <person name="Howarth C."/>
            <person name="Imamovic A."/>
            <person name="Larimer J."/>
            <person name="McCowen C."/>
            <person name="Montmayeur A."/>
            <person name="Murphy C."/>
            <person name="Neiman D."/>
            <person name="Pearson M."/>
            <person name="Priest M."/>
            <person name="Roberts A."/>
            <person name="Saif S."/>
            <person name="Shea T."/>
            <person name="Sisk P."/>
            <person name="Sykes S."/>
            <person name="Wortman J."/>
            <person name="Nusbaum C."/>
            <person name="Birren B."/>
        </authorList>
    </citation>
    <scope>NUCLEOTIDE SEQUENCE [LARGE SCALE GENOMIC DNA]</scope>
    <source>
        <strain evidence="6 7">ATCC 51513</strain>
    </source>
</reference>
<comment type="subcellular location">
    <subcellularLocation>
        <location evidence="1">Encapsulin nanocompartment</location>
    </subcellularLocation>
</comment>
<protein>
    <recommendedName>
        <fullName evidence="4">Type 1 encapsulin shell protein</fullName>
    </recommendedName>
</protein>
<dbReference type="Proteomes" id="UP000006078">
    <property type="component" value="Unassembled WGS sequence"/>
</dbReference>
<name>I7L816_9CORY</name>
<dbReference type="GO" id="GO:0140737">
    <property type="term" value="C:encapsulin nanocompartment"/>
    <property type="evidence" value="ECO:0007669"/>
    <property type="project" value="UniProtKB-SubCell"/>
</dbReference>
<evidence type="ECO:0000256" key="3">
    <source>
        <dbReference type="ARBA" id="ARBA00033787"/>
    </source>
</evidence>
<comment type="similarity">
    <text evidence="2">Belongs to the encapsulin family. Family 1 subfamily.</text>
</comment>
<organism evidence="5 8">
    <name type="scientific">Corynebacterium otitidis ATCC 51513</name>
    <dbReference type="NCBI Taxonomy" id="883169"/>
    <lineage>
        <taxon>Bacteria</taxon>
        <taxon>Bacillati</taxon>
        <taxon>Actinomycetota</taxon>
        <taxon>Actinomycetes</taxon>
        <taxon>Mycobacteriales</taxon>
        <taxon>Corynebacteriaceae</taxon>
        <taxon>Corynebacterium</taxon>
    </lineage>
</organism>
<accession>I7L816</accession>
<dbReference type="PANTHER" id="PTHR37165:SF1">
    <property type="entry name" value="TYPE 1 ENCAPSULIN SHELL PROTEIN"/>
    <property type="match status" value="1"/>
</dbReference>
<dbReference type="EMBL" id="CAJZ01000026">
    <property type="protein sequence ID" value="CCI82947.1"/>
    <property type="molecule type" value="Genomic_DNA"/>
</dbReference>
<keyword evidence="3" id="KW-1284">Encapsulin nanocompartment</keyword>
<dbReference type="RefSeq" id="WP_004600233.1">
    <property type="nucleotide sequence ID" value="NZ_HF541865.1"/>
</dbReference>
<keyword evidence="5" id="KW-0378">Hydrolase</keyword>
<dbReference type="Gene3D" id="3.30.2320.10">
    <property type="entry name" value="hypothetical protein PF0899 domain"/>
    <property type="match status" value="1"/>
</dbReference>
<evidence type="ECO:0000313" key="5">
    <source>
        <dbReference type="EMBL" id="CCI82947.1"/>
    </source>
</evidence>
<gene>
    <name evidence="5" type="primary">lin</name>
    <name evidence="5" type="ORF">BN46_0198</name>
    <name evidence="6" type="ORF">HMPREF9719_00343</name>
</gene>
<dbReference type="GO" id="GO:0016787">
    <property type="term" value="F:hydrolase activity"/>
    <property type="evidence" value="ECO:0007669"/>
    <property type="project" value="UniProtKB-KW"/>
</dbReference>
<dbReference type="STRING" id="29321.AAV33_07385"/>
<evidence type="ECO:0000313" key="7">
    <source>
        <dbReference type="Proteomes" id="UP000006078"/>
    </source>
</evidence>
<dbReference type="Proteomes" id="UP000011016">
    <property type="component" value="Unassembled WGS sequence"/>
</dbReference>
<evidence type="ECO:0000256" key="4">
    <source>
        <dbReference type="ARBA" id="ARBA00050023"/>
    </source>
</evidence>
<evidence type="ECO:0000313" key="6">
    <source>
        <dbReference type="EMBL" id="EJZ82685.1"/>
    </source>
</evidence>
<proteinExistence type="inferred from homology"/>
<dbReference type="NCBIfam" id="NF041155">
    <property type="entry name" value="encap_f1"/>
    <property type="match status" value="1"/>
</dbReference>
<dbReference type="PIRSF" id="PIRSF019254">
    <property type="entry name" value="CFP29"/>
    <property type="match status" value="1"/>
</dbReference>
<dbReference type="PATRIC" id="fig|883169.3.peg.320"/>
<evidence type="ECO:0000256" key="2">
    <source>
        <dbReference type="ARBA" id="ARBA00033743"/>
    </source>
</evidence>
<dbReference type="EMBL" id="AHAE01000021">
    <property type="protein sequence ID" value="EJZ82685.1"/>
    <property type="molecule type" value="Genomic_DNA"/>
</dbReference>
<dbReference type="InterPro" id="IPR007544">
    <property type="entry name" value="ENCAP"/>
</dbReference>
<dbReference type="HOGENOM" id="CLU_089875_1_0_11"/>
<dbReference type="OrthoDB" id="2922at2"/>
<dbReference type="MEROPS" id="U56.001"/>
<dbReference type="AlphaFoldDB" id="I7L816"/>
<sequence>MTANNLHRELAPISDAAWDEIEDDARTQFTRTIAGRRVVDVTEPKGLDFSALSTGRLTDGPSATDGVETRTREVYPVVELKVPFTLERAELDAVLRGAVDADVDAVRAAARRIAIAEDRIVFHGTKDGAIPGIVRSSDNEPVELPSDTAELPGAVAEALNKLRREGVEGPYNLLLSEELYTKVLQETDHGYPIRQHIERVLREDGRLIWAPALDGALLVSARGGDYELHLGQDLSIGYTSSDANAVELYLQESFTFAVASEEAGVAIAEPN</sequence>
<dbReference type="Gene3D" id="3.30.2400.30">
    <property type="match status" value="1"/>
</dbReference>
<evidence type="ECO:0000256" key="1">
    <source>
        <dbReference type="ARBA" id="ARBA00033738"/>
    </source>
</evidence>
<reference evidence="5 8" key="1">
    <citation type="journal article" date="2012" name="J. Bacteriol.">
        <title>Draft Genome Sequence of Turicella otitidis ATCC 51513, Isolated from Middle Ear Fluid from a Child with Otitis Media.</title>
        <authorList>
            <person name="Brinkrolf K."/>
            <person name="Schneider J."/>
            <person name="Knecht M."/>
            <person name="Ruckert C."/>
            <person name="Tauch A."/>
        </authorList>
    </citation>
    <scope>NUCLEOTIDE SEQUENCE [LARGE SCALE GENOMIC DNA]</scope>
    <source>
        <strain evidence="5 8">ATCC 51513</strain>
    </source>
</reference>
<comment type="caution">
    <text evidence="5">The sequence shown here is derived from an EMBL/GenBank/DDBJ whole genome shotgun (WGS) entry which is preliminary data.</text>
</comment>
<dbReference type="PANTHER" id="PTHR37165">
    <property type="entry name" value="PEPTIDASE U56 FAMILY"/>
    <property type="match status" value="1"/>
</dbReference>
<dbReference type="InterPro" id="IPR051429">
    <property type="entry name" value="Encapsulin_nc"/>
</dbReference>
<keyword evidence="7" id="KW-1185">Reference proteome</keyword>
<dbReference type="eggNOG" id="COG1659">
    <property type="taxonomic scope" value="Bacteria"/>
</dbReference>
<evidence type="ECO:0000313" key="8">
    <source>
        <dbReference type="Proteomes" id="UP000011016"/>
    </source>
</evidence>
<dbReference type="Pfam" id="PF04454">
    <property type="entry name" value="Linocin_M18"/>
    <property type="match status" value="1"/>
</dbReference>